<evidence type="ECO:0000256" key="1">
    <source>
        <dbReference type="SAM" id="SignalP"/>
    </source>
</evidence>
<sequence>MRKFILPFVMLVGLLATAQSKSVEEIEIRKEVKVNCVEVTVTVDSLEELQETFSINDLEEVFGMTGEDESVTFKLVCNGDKMSNGKKSSMSYKIEGSTSDKETFIKQAEAIRKAAIKFYKNKA</sequence>
<feature type="chain" id="PRO_5047449173" evidence="1">
    <location>
        <begin position="19"/>
        <end position="123"/>
    </location>
</feature>
<comment type="caution">
    <text evidence="2">The sequence shown here is derived from an EMBL/GenBank/DDBJ whole genome shotgun (WGS) entry which is preliminary data.</text>
</comment>
<evidence type="ECO:0000313" key="3">
    <source>
        <dbReference type="Proteomes" id="UP001198901"/>
    </source>
</evidence>
<dbReference type="EMBL" id="JAIUJR010000008">
    <property type="protein sequence ID" value="MCA0133340.1"/>
    <property type="molecule type" value="Genomic_DNA"/>
</dbReference>
<organism evidence="2 3">
    <name type="scientific">Winogradskyella alexanderae</name>
    <dbReference type="NCBI Taxonomy" id="2877123"/>
    <lineage>
        <taxon>Bacteria</taxon>
        <taxon>Pseudomonadati</taxon>
        <taxon>Bacteroidota</taxon>
        <taxon>Flavobacteriia</taxon>
        <taxon>Flavobacteriales</taxon>
        <taxon>Flavobacteriaceae</taxon>
        <taxon>Winogradskyella</taxon>
    </lineage>
</organism>
<name>A0ABS7XTI1_9FLAO</name>
<reference evidence="3" key="1">
    <citation type="submission" date="2023-07" db="EMBL/GenBank/DDBJ databases">
        <authorList>
            <person name="Yue Y."/>
        </authorList>
    </citation>
    <scope>NUCLEOTIDE SEQUENCE [LARGE SCALE GENOMIC DNA]</scope>
    <source>
        <strain evidence="3">D23</strain>
    </source>
</reference>
<dbReference type="Proteomes" id="UP001198901">
    <property type="component" value="Unassembled WGS sequence"/>
</dbReference>
<evidence type="ECO:0000313" key="2">
    <source>
        <dbReference type="EMBL" id="MCA0133340.1"/>
    </source>
</evidence>
<gene>
    <name evidence="2" type="ORF">LBU54_12150</name>
</gene>
<proteinExistence type="predicted"/>
<feature type="signal peptide" evidence="1">
    <location>
        <begin position="1"/>
        <end position="18"/>
    </location>
</feature>
<protein>
    <submittedName>
        <fullName evidence="2">Uncharacterized protein</fullName>
    </submittedName>
</protein>
<accession>A0ABS7XTI1</accession>
<dbReference type="RefSeq" id="WP_224530079.1">
    <property type="nucleotide sequence ID" value="NZ_JAIUJR010000008.1"/>
</dbReference>
<keyword evidence="3" id="KW-1185">Reference proteome</keyword>
<keyword evidence="1" id="KW-0732">Signal</keyword>